<evidence type="ECO:0000256" key="2">
    <source>
        <dbReference type="ARBA" id="ARBA00022840"/>
    </source>
</evidence>
<dbReference type="eggNOG" id="COG0249">
    <property type="taxonomic scope" value="Bacteria"/>
</dbReference>
<keyword evidence="1" id="KW-0547">Nucleotide-binding</keyword>
<dbReference type="KEGG" id="ccl:Clocl_0976"/>
<dbReference type="STRING" id="720554.Clocl_0976"/>
<sequence>MVSKVSLLYRNACKKLKIEGENPDFIKDLQLDEILKIMTSGSTSINAERVIVSVFSELCQDAEDISYRYEVLQDFIEQPQMLFDLKAAFDMMMPIERERQLSNRRRADVTAEYRLGYGVNTLLGYSSVCKKVGEVLKGYRNKYSSRGLNLLYEAVLSYVDNDNFYKLEKILLDLKKCTQGYIRIKLNAKLDSCFKLKDAVILDIDNNGYVSKILERDEYIKARLSKGFKSLKNIGRKIQGNYVLKNIDYILEENANEIKDKTLNGIVQILETMIANISSFLRNLSDEMLFYEGALKLVQTMKKLGLVTSRADMAPIDERTFIAEDLYDLSFAFYLSEKGYMNPLEKIVTNDVYIKGDERIQIITGPNQGGKTTYIRAMGILQILAQAGIPVPAMKAVISPVDMIFTHFPADEKPESNEGRLGEELLRMRTIIEDATEHSLVLINEAFASTNSKEGSMIAQDILAAIAIIGSRCSFVTHLYELAHRVSSINNDLGNLGVKCSRLINMVAQYEKSKDVREEDSDVEVRKRTYKIIPGVPSKSSFAADIAAQFKIRYADFIQKLE</sequence>
<gene>
    <name evidence="5" type="ordered locus">Clocl_0976</name>
</gene>
<proteinExistence type="predicted"/>
<dbReference type="InterPro" id="IPR045076">
    <property type="entry name" value="MutS"/>
</dbReference>
<dbReference type="Pfam" id="PF00488">
    <property type="entry name" value="MutS_V"/>
    <property type="match status" value="1"/>
</dbReference>
<organism evidence="5 6">
    <name type="scientific">Acetivibrio clariflavus (strain DSM 19732 / NBRC 101661 / EBR45)</name>
    <name type="common">Clostridium clariflavum</name>
    <dbReference type="NCBI Taxonomy" id="720554"/>
    <lineage>
        <taxon>Bacteria</taxon>
        <taxon>Bacillati</taxon>
        <taxon>Bacillota</taxon>
        <taxon>Clostridia</taxon>
        <taxon>Eubacteriales</taxon>
        <taxon>Oscillospiraceae</taxon>
        <taxon>Acetivibrio</taxon>
    </lineage>
</organism>
<evidence type="ECO:0000313" key="5">
    <source>
        <dbReference type="EMBL" id="AEV67653.1"/>
    </source>
</evidence>
<dbReference type="EMBL" id="CP003065">
    <property type="protein sequence ID" value="AEV67653.1"/>
    <property type="molecule type" value="Genomic_DNA"/>
</dbReference>
<dbReference type="PANTHER" id="PTHR11361">
    <property type="entry name" value="DNA MISMATCH REPAIR PROTEIN MUTS FAMILY MEMBER"/>
    <property type="match status" value="1"/>
</dbReference>
<feature type="domain" description="DNA mismatch repair proteins mutS family" evidence="4">
    <location>
        <begin position="358"/>
        <end position="555"/>
    </location>
</feature>
<reference evidence="5 6" key="2">
    <citation type="journal article" date="2012" name="Stand. Genomic Sci.">
        <title>Complete Genome Sequence of Clostridium clariflavum DSM 19732.</title>
        <authorList>
            <person name="Izquierdo J.A."/>
            <person name="Goodwin L."/>
            <person name="Davenport K.W."/>
            <person name="Teshima H."/>
            <person name="Bruce D."/>
            <person name="Detter C."/>
            <person name="Tapia R."/>
            <person name="Han S."/>
            <person name="Land M."/>
            <person name="Hauser L."/>
            <person name="Jeffries C.D."/>
            <person name="Han J."/>
            <person name="Pitluck S."/>
            <person name="Nolan M."/>
            <person name="Chen A."/>
            <person name="Huntemann M."/>
            <person name="Mavromatis K."/>
            <person name="Mikhailova N."/>
            <person name="Liolios K."/>
            <person name="Woyke T."/>
            <person name="Lynd L.R."/>
        </authorList>
    </citation>
    <scope>NUCLEOTIDE SEQUENCE [LARGE SCALE GENOMIC DNA]</scope>
    <source>
        <strain evidence="6">DSM 19732 / NBRC 101661 / EBR45</strain>
    </source>
</reference>
<dbReference type="SUPFAM" id="SSF52540">
    <property type="entry name" value="P-loop containing nucleoside triphosphate hydrolases"/>
    <property type="match status" value="1"/>
</dbReference>
<keyword evidence="2" id="KW-0067">ATP-binding</keyword>
<dbReference type="InterPro" id="IPR000432">
    <property type="entry name" value="DNA_mismatch_repair_MutS_C"/>
</dbReference>
<dbReference type="GO" id="GO:0140664">
    <property type="term" value="F:ATP-dependent DNA damage sensor activity"/>
    <property type="evidence" value="ECO:0007669"/>
    <property type="project" value="InterPro"/>
</dbReference>
<name>G8LX01_ACECE</name>
<dbReference type="Gene3D" id="3.40.50.300">
    <property type="entry name" value="P-loop containing nucleotide triphosphate hydrolases"/>
    <property type="match status" value="1"/>
</dbReference>
<dbReference type="RefSeq" id="WP_014254271.1">
    <property type="nucleotide sequence ID" value="NC_016627.1"/>
</dbReference>
<dbReference type="InterPro" id="IPR027417">
    <property type="entry name" value="P-loop_NTPase"/>
</dbReference>
<dbReference type="AlphaFoldDB" id="G8LX01"/>
<dbReference type="GO" id="GO:0030983">
    <property type="term" value="F:mismatched DNA binding"/>
    <property type="evidence" value="ECO:0007669"/>
    <property type="project" value="InterPro"/>
</dbReference>
<dbReference type="GO" id="GO:0005829">
    <property type="term" value="C:cytosol"/>
    <property type="evidence" value="ECO:0007669"/>
    <property type="project" value="TreeGrafter"/>
</dbReference>
<evidence type="ECO:0000259" key="4">
    <source>
        <dbReference type="SMART" id="SM00534"/>
    </source>
</evidence>
<dbReference type="PANTHER" id="PTHR11361:SF34">
    <property type="entry name" value="DNA MISMATCH REPAIR PROTEIN MSH1, MITOCHONDRIAL"/>
    <property type="match status" value="1"/>
</dbReference>
<dbReference type="OrthoDB" id="9808166at2"/>
<dbReference type="GO" id="GO:0005524">
    <property type="term" value="F:ATP binding"/>
    <property type="evidence" value="ECO:0007669"/>
    <property type="project" value="UniProtKB-KW"/>
</dbReference>
<evidence type="ECO:0000256" key="1">
    <source>
        <dbReference type="ARBA" id="ARBA00022741"/>
    </source>
</evidence>
<dbReference type="HOGENOM" id="CLU_036487_1_0_9"/>
<protein>
    <submittedName>
        <fullName evidence="5">Mismatch repair ATPase (MutS family)</fullName>
    </submittedName>
</protein>
<dbReference type="Proteomes" id="UP000005435">
    <property type="component" value="Chromosome"/>
</dbReference>
<reference evidence="6" key="1">
    <citation type="submission" date="2011-12" db="EMBL/GenBank/DDBJ databases">
        <title>Complete sequence of Clostridium clariflavum DSM 19732.</title>
        <authorList>
            <consortium name="US DOE Joint Genome Institute"/>
            <person name="Lucas S."/>
            <person name="Han J."/>
            <person name="Lapidus A."/>
            <person name="Cheng J.-F."/>
            <person name="Goodwin L."/>
            <person name="Pitluck S."/>
            <person name="Peters L."/>
            <person name="Teshima H."/>
            <person name="Detter J.C."/>
            <person name="Han C."/>
            <person name="Tapia R."/>
            <person name="Land M."/>
            <person name="Hauser L."/>
            <person name="Kyrpides N."/>
            <person name="Ivanova N."/>
            <person name="Pagani I."/>
            <person name="Kitzmiller T."/>
            <person name="Lynd L."/>
            <person name="Izquierdo J."/>
            <person name="Woyke T."/>
        </authorList>
    </citation>
    <scope>NUCLEOTIDE SEQUENCE [LARGE SCALE GENOMIC DNA]</scope>
    <source>
        <strain evidence="6">DSM 19732 / NBRC 101661 / EBR45</strain>
    </source>
</reference>
<keyword evidence="3" id="KW-0238">DNA-binding</keyword>
<dbReference type="SMART" id="SM00534">
    <property type="entry name" value="MUTSac"/>
    <property type="match status" value="1"/>
</dbReference>
<dbReference type="GO" id="GO:0006298">
    <property type="term" value="P:mismatch repair"/>
    <property type="evidence" value="ECO:0007669"/>
    <property type="project" value="InterPro"/>
</dbReference>
<evidence type="ECO:0000313" key="6">
    <source>
        <dbReference type="Proteomes" id="UP000005435"/>
    </source>
</evidence>
<accession>G8LX01</accession>
<evidence type="ECO:0000256" key="3">
    <source>
        <dbReference type="ARBA" id="ARBA00023125"/>
    </source>
</evidence>
<keyword evidence="6" id="KW-1185">Reference proteome</keyword>